<dbReference type="PANTHER" id="PTHR39189:SF1">
    <property type="entry name" value="UPF0173 METAL-DEPENDENT HYDROLASE YTKL"/>
    <property type="match status" value="1"/>
</dbReference>
<comment type="caution">
    <text evidence="1">The sequence shown here is derived from an EMBL/GenBank/DDBJ whole genome shotgun (WGS) entry which is preliminary data.</text>
</comment>
<dbReference type="SUPFAM" id="SSF56281">
    <property type="entry name" value="Metallo-hydrolase/oxidoreductase"/>
    <property type="match status" value="1"/>
</dbReference>
<proteinExistence type="predicted"/>
<organism evidence="1 2">
    <name type="scientific">Ancylobacter aquaticus</name>
    <dbReference type="NCBI Taxonomy" id="100"/>
    <lineage>
        <taxon>Bacteria</taxon>
        <taxon>Pseudomonadati</taxon>
        <taxon>Pseudomonadota</taxon>
        <taxon>Alphaproteobacteria</taxon>
        <taxon>Hyphomicrobiales</taxon>
        <taxon>Xanthobacteraceae</taxon>
        <taxon>Ancylobacter</taxon>
    </lineage>
</organism>
<dbReference type="AlphaFoldDB" id="A0A4R1I7N6"/>
<keyword evidence="2" id="KW-1185">Reference proteome</keyword>
<dbReference type="InterPro" id="IPR036866">
    <property type="entry name" value="RibonucZ/Hydroxyglut_hydro"/>
</dbReference>
<accession>A0A4R1I7N6</accession>
<dbReference type="EMBL" id="SMFY01000002">
    <property type="protein sequence ID" value="TCK28769.1"/>
    <property type="molecule type" value="Genomic_DNA"/>
</dbReference>
<gene>
    <name evidence="1" type="ORF">EV667_2782</name>
</gene>
<reference evidence="1 2" key="1">
    <citation type="submission" date="2019-03" db="EMBL/GenBank/DDBJ databases">
        <title>Genomic Encyclopedia of Type Strains, Phase IV (KMG-IV): sequencing the most valuable type-strain genomes for metagenomic binning, comparative biology and taxonomic classification.</title>
        <authorList>
            <person name="Goeker M."/>
        </authorList>
    </citation>
    <scope>NUCLEOTIDE SEQUENCE [LARGE SCALE GENOMIC DNA]</scope>
    <source>
        <strain evidence="1 2">DSM 101</strain>
    </source>
</reference>
<sequence>MPCPLPRIAPLWFPLSSLPRLGSALLLGLAALLGATPALAQAERCPKLVAESPFLKHLAPRALPAAYVGAREVGLTYIGHSTFLIETAGGVTVATDYNDYIRPAVVPRVATMNRAHSTHYSLNPDPGIEHVLKGWRDDRDPVHYDLDIGDLWVGNLQTNIRDWQGGSILNGNSIFVFRAADLCIAHLGHLHHTLTHEDIGALGRLDVVLAPVDGSYTLDVDGMIEVLKALEAPVIIPMHYFNESTLDNFLARFAGRDYAIERRESAELVLSRQNLPMKPTVIVLPTSP</sequence>
<protein>
    <submittedName>
        <fullName evidence="1">L-ascorbate metabolism protein UlaG (Beta-lactamase superfamily)</fullName>
    </submittedName>
</protein>
<dbReference type="RefSeq" id="WP_131835881.1">
    <property type="nucleotide sequence ID" value="NZ_SMFY01000002.1"/>
</dbReference>
<dbReference type="OrthoDB" id="7343000at2"/>
<evidence type="ECO:0000313" key="2">
    <source>
        <dbReference type="Proteomes" id="UP000295030"/>
    </source>
</evidence>
<dbReference type="Gene3D" id="3.60.15.10">
    <property type="entry name" value="Ribonuclease Z/Hydroxyacylglutathione hydrolase-like"/>
    <property type="match status" value="1"/>
</dbReference>
<dbReference type="PANTHER" id="PTHR39189">
    <property type="entry name" value="UPF0173 METAL-DEPENDENT HYDROLASE YTKL"/>
    <property type="match status" value="1"/>
</dbReference>
<dbReference type="Proteomes" id="UP000295030">
    <property type="component" value="Unassembled WGS sequence"/>
</dbReference>
<name>A0A4R1I7N6_ANCAQ</name>
<evidence type="ECO:0000313" key="1">
    <source>
        <dbReference type="EMBL" id="TCK28769.1"/>
    </source>
</evidence>
<dbReference type="Pfam" id="PF13483">
    <property type="entry name" value="Lactamase_B_3"/>
    <property type="match status" value="1"/>
</dbReference>